<name>A0A0G4GKM4_VITBC</name>
<feature type="region of interest" description="Disordered" evidence="1">
    <location>
        <begin position="202"/>
        <end position="363"/>
    </location>
</feature>
<feature type="region of interest" description="Disordered" evidence="1">
    <location>
        <begin position="141"/>
        <end position="170"/>
    </location>
</feature>
<organism evidence="2 3">
    <name type="scientific">Vitrella brassicaformis (strain CCMP3155)</name>
    <dbReference type="NCBI Taxonomy" id="1169540"/>
    <lineage>
        <taxon>Eukaryota</taxon>
        <taxon>Sar</taxon>
        <taxon>Alveolata</taxon>
        <taxon>Colpodellida</taxon>
        <taxon>Vitrellaceae</taxon>
        <taxon>Vitrella</taxon>
    </lineage>
</organism>
<feature type="compositionally biased region" description="Polar residues" evidence="1">
    <location>
        <begin position="961"/>
        <end position="970"/>
    </location>
</feature>
<feature type="compositionally biased region" description="Low complexity" evidence="1">
    <location>
        <begin position="1299"/>
        <end position="1313"/>
    </location>
</feature>
<feature type="compositionally biased region" description="Basic and acidic residues" evidence="1">
    <location>
        <begin position="1071"/>
        <end position="1089"/>
    </location>
</feature>
<feature type="compositionally biased region" description="Pro residues" evidence="1">
    <location>
        <begin position="1142"/>
        <end position="1157"/>
    </location>
</feature>
<dbReference type="Pfam" id="PF05623">
    <property type="entry name" value="DUF789"/>
    <property type="match status" value="1"/>
</dbReference>
<dbReference type="EMBL" id="CDMY01000698">
    <property type="protein sequence ID" value="CEM30570.1"/>
    <property type="molecule type" value="Genomic_DNA"/>
</dbReference>
<feature type="compositionally biased region" description="Low complexity" evidence="1">
    <location>
        <begin position="930"/>
        <end position="943"/>
    </location>
</feature>
<feature type="compositionally biased region" description="Polar residues" evidence="1">
    <location>
        <begin position="834"/>
        <end position="851"/>
    </location>
</feature>
<feature type="compositionally biased region" description="Basic and acidic residues" evidence="1">
    <location>
        <begin position="800"/>
        <end position="816"/>
    </location>
</feature>
<protein>
    <submittedName>
        <fullName evidence="2">Uncharacterized protein</fullName>
    </submittedName>
</protein>
<feature type="compositionally biased region" description="Low complexity" evidence="1">
    <location>
        <begin position="505"/>
        <end position="535"/>
    </location>
</feature>
<feature type="compositionally biased region" description="Polar residues" evidence="1">
    <location>
        <begin position="1397"/>
        <end position="1419"/>
    </location>
</feature>
<dbReference type="Proteomes" id="UP000041254">
    <property type="component" value="Unassembled WGS sequence"/>
</dbReference>
<feature type="region of interest" description="Disordered" evidence="1">
    <location>
        <begin position="404"/>
        <end position="451"/>
    </location>
</feature>
<feature type="compositionally biased region" description="Low complexity" evidence="1">
    <location>
        <begin position="550"/>
        <end position="575"/>
    </location>
</feature>
<evidence type="ECO:0000313" key="3">
    <source>
        <dbReference type="Proteomes" id="UP000041254"/>
    </source>
</evidence>
<proteinExistence type="predicted"/>
<feature type="region of interest" description="Disordered" evidence="1">
    <location>
        <begin position="1374"/>
        <end position="1425"/>
    </location>
</feature>
<dbReference type="InParanoid" id="A0A0G4GKM4"/>
<feature type="compositionally biased region" description="Low complexity" evidence="1">
    <location>
        <begin position="1094"/>
        <end position="1105"/>
    </location>
</feature>
<feature type="compositionally biased region" description="Polar residues" evidence="1">
    <location>
        <begin position="1238"/>
        <end position="1262"/>
    </location>
</feature>
<feature type="compositionally biased region" description="Basic and acidic residues" evidence="1">
    <location>
        <begin position="594"/>
        <end position="604"/>
    </location>
</feature>
<feature type="compositionally biased region" description="Basic and acidic residues" evidence="1">
    <location>
        <begin position="677"/>
        <end position="692"/>
    </location>
</feature>
<reference evidence="2 3" key="1">
    <citation type="submission" date="2014-11" db="EMBL/GenBank/DDBJ databases">
        <authorList>
            <person name="Zhu J."/>
            <person name="Qi W."/>
            <person name="Song R."/>
        </authorList>
    </citation>
    <scope>NUCLEOTIDE SEQUENCE [LARGE SCALE GENOMIC DNA]</scope>
</reference>
<dbReference type="OMA" id="NRHIHAR"/>
<feature type="compositionally biased region" description="Polar residues" evidence="1">
    <location>
        <begin position="1624"/>
        <end position="1633"/>
    </location>
</feature>
<accession>A0A0G4GKM4</accession>
<dbReference type="VEuPathDB" id="CryptoDB:Vbra_18144"/>
<feature type="compositionally biased region" description="Polar residues" evidence="1">
    <location>
        <begin position="351"/>
        <end position="360"/>
    </location>
</feature>
<feature type="compositionally biased region" description="Low complexity" evidence="1">
    <location>
        <begin position="305"/>
        <end position="335"/>
    </location>
</feature>
<gene>
    <name evidence="2" type="ORF">Vbra_18144</name>
</gene>
<dbReference type="PANTHER" id="PTHR31343">
    <property type="entry name" value="T15D22.8"/>
    <property type="match status" value="1"/>
</dbReference>
<feature type="compositionally biased region" description="Low complexity" evidence="1">
    <location>
        <begin position="1158"/>
        <end position="1167"/>
    </location>
</feature>
<dbReference type="InterPro" id="IPR008507">
    <property type="entry name" value="DUF789"/>
</dbReference>
<keyword evidence="3" id="KW-1185">Reference proteome</keyword>
<feature type="compositionally biased region" description="Basic and acidic residues" evidence="1">
    <location>
        <begin position="1385"/>
        <end position="1396"/>
    </location>
</feature>
<dbReference type="PANTHER" id="PTHR31343:SF42">
    <property type="entry name" value="T15D22.8"/>
    <property type="match status" value="1"/>
</dbReference>
<evidence type="ECO:0000256" key="1">
    <source>
        <dbReference type="SAM" id="MobiDB-lite"/>
    </source>
</evidence>
<feature type="compositionally biased region" description="Basic and acidic residues" evidence="1">
    <location>
        <begin position="247"/>
        <end position="294"/>
    </location>
</feature>
<feature type="region of interest" description="Disordered" evidence="1">
    <location>
        <begin position="1227"/>
        <end position="1319"/>
    </location>
</feature>
<feature type="compositionally biased region" description="Polar residues" evidence="1">
    <location>
        <begin position="861"/>
        <end position="874"/>
    </location>
</feature>
<sequence>MATRATNTANTLLVQPEVIVRNVHSPDLESLFYSCNALQELREIVLFVKQVSATSFDLLVLKFRRSANTQGREDNKCLMMPVESASAGPSSGAACVTPTHSSTSASASASASAAASEGGSSRQSRIDADLITKGNCIVTVEARRTTPTSPSLSTSSSSPSPSLPHSHQHDFRDFRPVASFLSDARQTQADIQLEEYRRDMAKKSRHMRQMMARPPSPSPSTTEEGEDHEHASTSSPSLSFRLPPSVGREDQEQQGEGEGREDHPRLARRWSDSNTDDGHDDKPSGSGQGDKDASSDDADLPLSMPFPASSQPSDPDPSAASLSSRPSSPTTATVSRHPPPTLVNGGVGTASADNSAQSMPESAVVVRISQEPGAYGTFGPNTPFPDEVSFFFAIVRKRGIAIEPHEERSSSSAASGAGERERVEGASVGTGEGEESLTGSDTPRASSTAHSSHLTDAMEIIPGACILTVNACLDLIRRSSDHPPPSQPPPPRHIRRQNQLLARKTGLTPAPSAPSSTSQGSTTASSAAADGASLAKSKRDKERRQKKNRAQSTASGSASASASASAAAPASSSASNGREGNEDDHPAAAQPVVGDDKAANDKGKTPRKKRSGRQRAEPAAGQSEPTTEERPTPTDTDTGVDDANATARAAESVPPPSTEATAPVPDDSGTGGASVDECEKAAEEVSEIERPQESGMAEQVTDVPEQAAVGVQAEAEPTPPREVPAPKQRAKDHPKGGKKKNRDHQKDKEQKDMDVGKMETVVPMIGEGEGEEVKANGVIEVAKAAPVEEAPTHITTSVSQHDEPPAREDKGDEKASSTHPSHLPLRMAVGRSDSVLSTAGSTLHGSTTASCSCDHLPSPTAAATHNASECTTLPSRADGENSPSPKTRRDPPSTPSDTGTPVPQQPSLYWQPSSNPSSSSTRDRAPYTYSGSVPSTGTGSTRSACSTDSAGSGGSRLMMGSYSSGINGTTGAAGPAGKQGSAMEGQPGGREGGKRGKGSRNREAETAASRPTPLQQQPVAAGTATPATSPNASEGKPATNHAQQAEETAASNDQLSCRSEPSSAAVRQGHRKGDHDKRQEESFGDHESVPEPPSAAHASTHAAAAGLSCGVEAPEGCQDGHQCAASEGGQGHPPFREVSLLPPSPLPDDLPPSPIPIPHSSSLSSIDSHSHKTAGGGLLPRPDTCQPSPALSMTAIPFPSYPSAQDPQSTQQRPLLLLQRPSNAQRHHIPLPRLGNPSLDQSDAASQTSTGDAMPSARSSVDQGGGTGSHPPFPHHDSSPLLRSNSLSELARSETDPANSTSSTNGNSTTTNGIICYPSPKAAHSHTRAMTSGVLGAAPSRPAAPVHRGHTWMNGQMNAPLLATPTKVPPFPQFDQGAANVPSSLDRRPVAPRAEDATSSTNRPKQTGGVVQSNLSSASAPFYPRGMKPRGTATSFMDVNIASVLKNGYPSQPSSPHTQSVSLPRPPIPMPSSRGLGLGVGVGVGVGAVGLGRGVGGVGGPGDFNLGAFLDCTTPHASPLQDSFSVSVHHPPLYSLTTLWEALKEPSFYGCVVPFLDGDSAQSLTSTVYIPYLSAIQLDPISAPRQLNGHGTHTHTHGHRHHMMVPPGSPSSFSEGMGMRGHHGQQNPGQSHPHSLEYFEAKPPHLRRPLYSQIRYLLAGQGQSGGLGQQEVKGTDLLRVNSNELAPTSWMCILWQPSLRDTVSLSTNHAASFLVYYSFELERAPTMGHHHHHPDCALDSGPYRLRRVGMLAYRADPKLWIPGYQGDVDSSIMWYSKMKDEVESWLGSVNARRTHPDFDFFTSRCGHNNRHIHAR</sequence>
<feature type="region of interest" description="Disordered" evidence="1">
    <location>
        <begin position="786"/>
        <end position="1211"/>
    </location>
</feature>
<feature type="region of interest" description="Disordered" evidence="1">
    <location>
        <begin position="500"/>
        <end position="759"/>
    </location>
</feature>
<evidence type="ECO:0000313" key="2">
    <source>
        <dbReference type="EMBL" id="CEM30570.1"/>
    </source>
</evidence>
<feature type="compositionally biased region" description="Polar residues" evidence="1">
    <location>
        <begin position="1040"/>
        <end position="1062"/>
    </location>
</feature>
<feature type="region of interest" description="Disordered" evidence="1">
    <location>
        <begin position="1612"/>
        <end position="1636"/>
    </location>
</feature>
<feature type="compositionally biased region" description="Low complexity" evidence="1">
    <location>
        <begin position="232"/>
        <end position="245"/>
    </location>
</feature>
<feature type="compositionally biased region" description="Low complexity" evidence="1">
    <location>
        <begin position="145"/>
        <end position="165"/>
    </location>
</feature>
<feature type="compositionally biased region" description="Low complexity" evidence="1">
    <location>
        <begin position="703"/>
        <end position="716"/>
    </location>
</feature>
<feature type="compositionally biased region" description="Basic and acidic residues" evidence="1">
    <location>
        <begin position="744"/>
        <end position="757"/>
    </location>
</feature>